<keyword evidence="3" id="KW-0131">Cell cycle</keyword>
<evidence type="ECO:0000256" key="4">
    <source>
        <dbReference type="ARBA" id="ARBA00044746"/>
    </source>
</evidence>
<keyword evidence="2" id="KW-0132">Cell division</keyword>
<evidence type="ECO:0000313" key="7">
    <source>
        <dbReference type="EMBL" id="QLG70783.1"/>
    </source>
</evidence>
<comment type="similarity">
    <text evidence="1">Belongs to the ataxin-10 family.</text>
</comment>
<accession>A0A7H9AX17</accession>
<evidence type="ECO:0000259" key="6">
    <source>
        <dbReference type="Pfam" id="PF09759"/>
    </source>
</evidence>
<dbReference type="AlphaFoldDB" id="A0A7H9AX17"/>
<dbReference type="GO" id="GO:0051301">
    <property type="term" value="P:cell division"/>
    <property type="evidence" value="ECO:0007669"/>
    <property type="project" value="UniProtKB-KW"/>
</dbReference>
<protein>
    <recommendedName>
        <fullName evidence="5">Ataxin-10 homolog</fullName>
    </recommendedName>
</protein>
<dbReference type="InterPro" id="IPR019156">
    <property type="entry name" value="Ataxin-10_domain"/>
</dbReference>
<sequence>MELSSVILLISRFGELFSQCCNDIKAYERLITSIGGVVGRSSQDEEYRFKLASSRKLWETLQKSLNCVEQPSINDDKLCFFYVRSIRALILLMRNLSVSNQEIPQTLLLQNSVIRSVLLGASVKCEKVSVSLYTLSLEFLHNITKESVIFDENEIDSLMCYLKYPLQNLNEMNQEILLTYALLFLNLTASDDFLYHFVRHCACCTILCDILVEQIAQKHSSLFHHLHQGPTVDEKFEISTMDAVILRLFANLSSNESFGRLVTRIEERNTAQLINVLRLVQLAITSKESWNNATLTGVLSWCFPCFQKTGQLVKEYFALNFENNQTAEILHDKLSITLDIIASLSHYDHVQEFLLSYDGLEELISLLKSLQENLIRVNIHKNVDGSVKSTNITTSSGEKVTDQSLLNMRYDRSSKKILPTNFPECKSLIIEILSMLTHKRTNVQDKIRQLHGLELVLSNCVIDDNDPFIKERSIVCIKFLLQDNKENQDFVAKLEAKKPVQDEIISEAGFEIKIGDTGSVSLKAKERIE</sequence>
<evidence type="ECO:0000313" key="8">
    <source>
        <dbReference type="Proteomes" id="UP000509704"/>
    </source>
</evidence>
<reference evidence="7 8" key="1">
    <citation type="submission" date="2020-07" db="EMBL/GenBank/DDBJ databases">
        <title>The yeast mating-type switching endonuclease HO is a domesticated member of an unorthodox homing genetic element family.</title>
        <authorList>
            <person name="Coughlan A.Y."/>
            <person name="Lombardi L."/>
            <person name="Braun-Galleani S."/>
            <person name="Martos A.R."/>
            <person name="Galeote V."/>
            <person name="Bigey F."/>
            <person name="Dequin S."/>
            <person name="Byrne K.P."/>
            <person name="Wolfe K.H."/>
        </authorList>
    </citation>
    <scope>NUCLEOTIDE SEQUENCE [LARGE SCALE GENOMIC DNA]</scope>
    <source>
        <strain evidence="7 8">NRRL Y-6702</strain>
    </source>
</reference>
<gene>
    <name evidence="7" type="ORF">HG535_0A07250</name>
</gene>
<evidence type="ECO:0000256" key="2">
    <source>
        <dbReference type="ARBA" id="ARBA00022618"/>
    </source>
</evidence>
<evidence type="ECO:0000256" key="5">
    <source>
        <dbReference type="ARBA" id="ARBA00044801"/>
    </source>
</evidence>
<dbReference type="PANTHER" id="PTHR13255:SF0">
    <property type="entry name" value="ATAXIN-10"/>
    <property type="match status" value="1"/>
</dbReference>
<feature type="domain" description="Ataxin-10" evidence="6">
    <location>
        <begin position="425"/>
        <end position="523"/>
    </location>
</feature>
<proteinExistence type="inferred from homology"/>
<dbReference type="Proteomes" id="UP000509704">
    <property type="component" value="Chromosome 1"/>
</dbReference>
<name>A0A7H9AX17_ZYGMR</name>
<keyword evidence="8" id="KW-1185">Reference proteome</keyword>
<dbReference type="GeneID" id="59234419"/>
<dbReference type="PANTHER" id="PTHR13255">
    <property type="entry name" value="ATAXIN-10"/>
    <property type="match status" value="1"/>
</dbReference>
<organism evidence="7 8">
    <name type="scientific">Zygotorulaspora mrakii</name>
    <name type="common">Zygosaccharomyces mrakii</name>
    <dbReference type="NCBI Taxonomy" id="42260"/>
    <lineage>
        <taxon>Eukaryota</taxon>
        <taxon>Fungi</taxon>
        <taxon>Dikarya</taxon>
        <taxon>Ascomycota</taxon>
        <taxon>Saccharomycotina</taxon>
        <taxon>Saccharomycetes</taxon>
        <taxon>Saccharomycetales</taxon>
        <taxon>Saccharomycetaceae</taxon>
        <taxon>Zygotorulaspora</taxon>
    </lineage>
</organism>
<dbReference type="GO" id="GO:0005829">
    <property type="term" value="C:cytosol"/>
    <property type="evidence" value="ECO:0007669"/>
    <property type="project" value="TreeGrafter"/>
</dbReference>
<dbReference type="OrthoDB" id="379794at2759"/>
<evidence type="ECO:0000256" key="3">
    <source>
        <dbReference type="ARBA" id="ARBA00023306"/>
    </source>
</evidence>
<dbReference type="InterPro" id="IPR051374">
    <property type="entry name" value="Ataxin-10/CTR86_families"/>
</dbReference>
<dbReference type="Pfam" id="PF09759">
    <property type="entry name" value="Atx10homo_assoc"/>
    <property type="match status" value="1"/>
</dbReference>
<evidence type="ECO:0000256" key="1">
    <source>
        <dbReference type="ARBA" id="ARBA00008384"/>
    </source>
</evidence>
<dbReference type="EMBL" id="CP058604">
    <property type="protein sequence ID" value="QLG70783.1"/>
    <property type="molecule type" value="Genomic_DNA"/>
</dbReference>
<dbReference type="KEGG" id="zmk:HG535_0A07250"/>
<comment type="function">
    <text evidence="4">May play a role in the regulation of cytokinesis.</text>
</comment>
<dbReference type="RefSeq" id="XP_037142511.1">
    <property type="nucleotide sequence ID" value="XM_037286616.1"/>
</dbReference>